<keyword evidence="2" id="KW-1185">Reference proteome</keyword>
<dbReference type="Proteomes" id="UP000249842">
    <property type="component" value="Unassembled WGS sequence"/>
</dbReference>
<proteinExistence type="predicted"/>
<comment type="caution">
    <text evidence="1">The sequence shown here is derived from an EMBL/GenBank/DDBJ whole genome shotgun (WGS) entry which is preliminary data.</text>
</comment>
<organism evidence="1 2">
    <name type="scientific">Phenylobacterium hankyongense</name>
    <dbReference type="NCBI Taxonomy" id="1813876"/>
    <lineage>
        <taxon>Bacteria</taxon>
        <taxon>Pseudomonadati</taxon>
        <taxon>Pseudomonadota</taxon>
        <taxon>Alphaproteobacteria</taxon>
        <taxon>Caulobacterales</taxon>
        <taxon>Caulobacteraceae</taxon>
        <taxon>Phenylobacterium</taxon>
    </lineage>
</organism>
<sequence length="197" mass="21691">MAEAAPEPVWRVGESVPWSVAWSGEQAFRLQPSTLFPGMTEVGQAERPGVGRPLFAAVHVDRQRRGMAGHLCHVCGEPTPPHDRWIFPVASGGMVTMADGEERYGGNVPPVHQACAKRAQRQCPHLRKAMARPVACPADEGRLIWRTDVVPGMEALAKSLPAGVEVVFSCYRLYGAAFSRKVARLRREEEARQARRS</sequence>
<dbReference type="AlphaFoldDB" id="A0A328AVT1"/>
<protein>
    <submittedName>
        <fullName evidence="1">Uncharacterized protein</fullName>
    </submittedName>
</protein>
<dbReference type="RefSeq" id="WP_111456012.1">
    <property type="nucleotide sequence ID" value="NZ_QFYP01000001.1"/>
</dbReference>
<reference evidence="2" key="1">
    <citation type="submission" date="2018-05" db="EMBL/GenBank/DDBJ databases">
        <authorList>
            <person name="Li X."/>
        </authorList>
    </citation>
    <scope>NUCLEOTIDE SEQUENCE [LARGE SCALE GENOMIC DNA]</scope>
    <source>
        <strain evidence="2">HKS-05</strain>
    </source>
</reference>
<evidence type="ECO:0000313" key="1">
    <source>
        <dbReference type="EMBL" id="RAK58719.1"/>
    </source>
</evidence>
<dbReference type="EMBL" id="QFYP01000001">
    <property type="protein sequence ID" value="RAK58719.1"/>
    <property type="molecule type" value="Genomic_DNA"/>
</dbReference>
<name>A0A328AVT1_9CAUL</name>
<dbReference type="OrthoDB" id="8447264at2"/>
<accession>A0A328AVT1</accession>
<evidence type="ECO:0000313" key="2">
    <source>
        <dbReference type="Proteomes" id="UP000249842"/>
    </source>
</evidence>
<gene>
    <name evidence="1" type="ORF">DJ021_02335</name>
</gene>